<sequence length="134" mass="14039">MLKKTQTGFTLVELMIVVAILGILTSIALPAYRDYVISARVSEATSGLATMRVRMEQTFQDNRAFACPATVTTSSFSIACALTATGYTLTADGTGPMAGFQYTVDEAGNMATPSAGSGWSTNNTCWVKTKGGGC</sequence>
<dbReference type="Pfam" id="PF16732">
    <property type="entry name" value="ComP_DUS"/>
    <property type="match status" value="1"/>
</dbReference>
<dbReference type="RefSeq" id="WP_091194210.1">
    <property type="nucleotide sequence ID" value="NZ_FOVE01000010.1"/>
</dbReference>
<evidence type="ECO:0000256" key="1">
    <source>
        <dbReference type="ARBA" id="ARBA00005233"/>
    </source>
</evidence>
<dbReference type="GO" id="GO:0043683">
    <property type="term" value="P:type IV pilus assembly"/>
    <property type="evidence" value="ECO:0007669"/>
    <property type="project" value="InterPro"/>
</dbReference>
<evidence type="ECO:0000256" key="2">
    <source>
        <dbReference type="ARBA" id="ARBA00022481"/>
    </source>
</evidence>
<dbReference type="PROSITE" id="PS00409">
    <property type="entry name" value="PROKAR_NTER_METHYL"/>
    <property type="match status" value="1"/>
</dbReference>
<dbReference type="OrthoDB" id="8592370at2"/>
<dbReference type="InterPro" id="IPR012902">
    <property type="entry name" value="N_methyl_site"/>
</dbReference>
<dbReference type="InterPro" id="IPR045584">
    <property type="entry name" value="Pilin-like"/>
</dbReference>
<evidence type="ECO:0000313" key="4">
    <source>
        <dbReference type="EMBL" id="SFN48932.1"/>
    </source>
</evidence>
<organism evidence="4 5">
    <name type="scientific">Formivibrio citricus</name>
    <dbReference type="NCBI Taxonomy" id="83765"/>
    <lineage>
        <taxon>Bacteria</taxon>
        <taxon>Pseudomonadati</taxon>
        <taxon>Pseudomonadota</taxon>
        <taxon>Betaproteobacteria</taxon>
        <taxon>Neisseriales</taxon>
        <taxon>Chitinibacteraceae</taxon>
        <taxon>Formivibrio</taxon>
    </lineage>
</organism>
<dbReference type="InterPro" id="IPR000983">
    <property type="entry name" value="Bac_GSPG_pilin"/>
</dbReference>
<evidence type="ECO:0000256" key="3">
    <source>
        <dbReference type="SAM" id="Phobius"/>
    </source>
</evidence>
<dbReference type="NCBIfam" id="TIGR02532">
    <property type="entry name" value="IV_pilin_GFxxxE"/>
    <property type="match status" value="1"/>
</dbReference>
<dbReference type="Proteomes" id="UP000242869">
    <property type="component" value="Unassembled WGS sequence"/>
</dbReference>
<dbReference type="AlphaFoldDB" id="A0A1I4ZF90"/>
<dbReference type="Pfam" id="PF07963">
    <property type="entry name" value="N_methyl"/>
    <property type="match status" value="1"/>
</dbReference>
<keyword evidence="2" id="KW-0488">Methylation</keyword>
<dbReference type="GO" id="GO:0015628">
    <property type="term" value="P:protein secretion by the type II secretion system"/>
    <property type="evidence" value="ECO:0007669"/>
    <property type="project" value="InterPro"/>
</dbReference>
<comment type="similarity">
    <text evidence="1">Belongs to the N-Me-Phe pilin family.</text>
</comment>
<reference evidence="5" key="1">
    <citation type="submission" date="2016-10" db="EMBL/GenBank/DDBJ databases">
        <authorList>
            <person name="Varghese N."/>
            <person name="Submissions S."/>
        </authorList>
    </citation>
    <scope>NUCLEOTIDE SEQUENCE [LARGE SCALE GENOMIC DNA]</scope>
    <source>
        <strain evidence="5">DSM 6150</strain>
    </source>
</reference>
<keyword evidence="3" id="KW-0812">Transmembrane</keyword>
<dbReference type="PANTHER" id="PTHR30093">
    <property type="entry name" value="GENERAL SECRETION PATHWAY PROTEIN G"/>
    <property type="match status" value="1"/>
</dbReference>
<dbReference type="PRINTS" id="PR00813">
    <property type="entry name" value="BCTERIALGSPG"/>
</dbReference>
<dbReference type="SUPFAM" id="SSF54523">
    <property type="entry name" value="Pili subunits"/>
    <property type="match status" value="1"/>
</dbReference>
<protein>
    <submittedName>
        <fullName evidence="4">Type IV pilus assembly protein PilE</fullName>
    </submittedName>
</protein>
<gene>
    <name evidence="4" type="ORF">SAMN05660284_01615</name>
</gene>
<dbReference type="EMBL" id="FOVE01000010">
    <property type="protein sequence ID" value="SFN48932.1"/>
    <property type="molecule type" value="Genomic_DNA"/>
</dbReference>
<accession>A0A1I4ZF90</accession>
<dbReference type="InterPro" id="IPR031982">
    <property type="entry name" value="PilE-like"/>
</dbReference>
<dbReference type="GO" id="GO:0015627">
    <property type="term" value="C:type II protein secretion system complex"/>
    <property type="evidence" value="ECO:0007669"/>
    <property type="project" value="InterPro"/>
</dbReference>
<dbReference type="Gene3D" id="3.30.700.10">
    <property type="entry name" value="Glycoprotein, Type 4 Pilin"/>
    <property type="match status" value="1"/>
</dbReference>
<dbReference type="PANTHER" id="PTHR30093:SF34">
    <property type="entry name" value="PREPILIN PEPTIDASE-DEPENDENT PROTEIN D"/>
    <property type="match status" value="1"/>
</dbReference>
<keyword evidence="5" id="KW-1185">Reference proteome</keyword>
<keyword evidence="3" id="KW-0472">Membrane</keyword>
<dbReference type="STRING" id="83765.SAMN05660284_01615"/>
<name>A0A1I4ZF90_9NEIS</name>
<feature type="transmembrane region" description="Helical" evidence="3">
    <location>
        <begin position="12"/>
        <end position="32"/>
    </location>
</feature>
<evidence type="ECO:0000313" key="5">
    <source>
        <dbReference type="Proteomes" id="UP000242869"/>
    </source>
</evidence>
<keyword evidence="3" id="KW-1133">Transmembrane helix</keyword>
<proteinExistence type="inferred from homology"/>